<keyword evidence="3" id="KW-1185">Reference proteome</keyword>
<dbReference type="Proteomes" id="UP000591131">
    <property type="component" value="Unassembled WGS sequence"/>
</dbReference>
<dbReference type="OrthoDB" id="10267637at2759"/>
<dbReference type="AlphaFoldDB" id="A0A7J6M4J6"/>
<proteinExistence type="predicted"/>
<evidence type="ECO:0000256" key="1">
    <source>
        <dbReference type="SAM" id="MobiDB-lite"/>
    </source>
</evidence>
<comment type="caution">
    <text evidence="2">The sequence shown here is derived from an EMBL/GenBank/DDBJ whole genome shotgun (WGS) entry which is preliminary data.</text>
</comment>
<evidence type="ECO:0000313" key="2">
    <source>
        <dbReference type="EMBL" id="KAF4666424.1"/>
    </source>
</evidence>
<evidence type="ECO:0000313" key="3">
    <source>
        <dbReference type="Proteomes" id="UP000591131"/>
    </source>
</evidence>
<accession>A0A7J6M4J6</accession>
<protein>
    <submittedName>
        <fullName evidence="2">Uncharacterized protein</fullName>
    </submittedName>
</protein>
<organism evidence="2 3">
    <name type="scientific">Perkinsus chesapeaki</name>
    <name type="common">Clam parasite</name>
    <name type="synonym">Perkinsus andrewsi</name>
    <dbReference type="NCBI Taxonomy" id="330153"/>
    <lineage>
        <taxon>Eukaryota</taxon>
        <taxon>Sar</taxon>
        <taxon>Alveolata</taxon>
        <taxon>Perkinsozoa</taxon>
        <taxon>Perkinsea</taxon>
        <taxon>Perkinsida</taxon>
        <taxon>Perkinsidae</taxon>
        <taxon>Perkinsus</taxon>
    </lineage>
</organism>
<gene>
    <name evidence="2" type="ORF">FOL47_004092</name>
</gene>
<sequence>MLPRYRSIDKFECFKSRVRIPSQGDWEDHVAASLKMKLHLKRPPSPLRLYARCVSFTIVDGVALLASSSQFGCGYARTPFRYFVFKAEHESSPAPARYIPEGGLTRLIRAIRYGFSVLEPILMARLRPSTAPTISGTVRRPKTERRHLLATNRPATSKPPSTMPVTGVSSPCRTARVAAEVGHKEHALRRANEMIEEQRTYMALFVNQYISIRINGKVEYLKNIISQKQRMDKIARSRARRQERIDDAYKRGEYYPVKARTAEDEQAHLSELIEAMRDDVIARDNRFRDEMESLTIHGGEVGNKMNGTTVLQAPKLAATTWGKRASDCCVEVLTVNSYGGLLGKVPREYLLKGLCADELIAAVNNVGPVSDNDEEQSSDIINDFDRMHGSSSSRRSHDRSPIGHG</sequence>
<reference evidence="2 3" key="1">
    <citation type="submission" date="2020-04" db="EMBL/GenBank/DDBJ databases">
        <title>Perkinsus chesapeaki whole genome sequence.</title>
        <authorList>
            <person name="Bogema D.R."/>
        </authorList>
    </citation>
    <scope>NUCLEOTIDE SEQUENCE [LARGE SCALE GENOMIC DNA]</scope>
    <source>
        <strain evidence="2">ATCC PRA-425</strain>
    </source>
</reference>
<name>A0A7J6M4J6_PERCH</name>
<dbReference type="EMBL" id="JAAPAO010000235">
    <property type="protein sequence ID" value="KAF4666424.1"/>
    <property type="molecule type" value="Genomic_DNA"/>
</dbReference>
<feature type="region of interest" description="Disordered" evidence="1">
    <location>
        <begin position="367"/>
        <end position="405"/>
    </location>
</feature>